<name>C0EBB5_9FIRM</name>
<reference evidence="2 3" key="1">
    <citation type="submission" date="2009-01" db="EMBL/GenBank/DDBJ databases">
        <authorList>
            <person name="Fulton L."/>
            <person name="Clifton S."/>
            <person name="Fulton B."/>
            <person name="Xu J."/>
            <person name="Minx P."/>
            <person name="Pepin K.H."/>
            <person name="Johnson M."/>
            <person name="Bhonagiri V."/>
            <person name="Nash W.E."/>
            <person name="Mardis E.R."/>
            <person name="Wilson R.K."/>
        </authorList>
    </citation>
    <scope>NUCLEOTIDE SEQUENCE [LARGE SCALE GENOMIC DNA]</scope>
    <source>
        <strain evidence="2 3">DSM 5476</strain>
    </source>
</reference>
<accession>C0EBB5</accession>
<sequence>MTFPYREVKCSVCSKAPEKSFLGGKAAGDRGNLKDVEQLEEIVETEVCPDHVHMLVENPLKSGIKFHGRTEGQEQSGGLGKVAGTEL</sequence>
<gene>
    <name evidence="2" type="ORF">CLOSTMETH_01133</name>
</gene>
<keyword evidence="3" id="KW-1185">Reference proteome</keyword>
<feature type="region of interest" description="Disordered" evidence="1">
    <location>
        <begin position="68"/>
        <end position="87"/>
    </location>
</feature>
<dbReference type="EMBL" id="ACEC01000041">
    <property type="protein sequence ID" value="EEG31191.1"/>
    <property type="molecule type" value="Genomic_DNA"/>
</dbReference>
<dbReference type="Proteomes" id="UP000003340">
    <property type="component" value="Unassembled WGS sequence"/>
</dbReference>
<protein>
    <submittedName>
        <fullName evidence="2">Uncharacterized protein</fullName>
    </submittedName>
</protein>
<organism evidence="2 3">
    <name type="scientific">[Clostridium] methylpentosum DSM 5476</name>
    <dbReference type="NCBI Taxonomy" id="537013"/>
    <lineage>
        <taxon>Bacteria</taxon>
        <taxon>Bacillati</taxon>
        <taxon>Bacillota</taxon>
        <taxon>Clostridia</taxon>
        <taxon>Eubacteriales</taxon>
        <taxon>Oscillospiraceae</taxon>
        <taxon>Oscillospiraceae incertae sedis</taxon>
    </lineage>
</organism>
<dbReference type="AlphaFoldDB" id="C0EBB5"/>
<reference evidence="2 3" key="2">
    <citation type="submission" date="2009-02" db="EMBL/GenBank/DDBJ databases">
        <title>Draft genome sequence of Clostridium methylpentosum (DSM 5476).</title>
        <authorList>
            <person name="Sudarsanam P."/>
            <person name="Ley R."/>
            <person name="Guruge J."/>
            <person name="Turnbaugh P.J."/>
            <person name="Mahowald M."/>
            <person name="Liep D."/>
            <person name="Gordon J."/>
        </authorList>
    </citation>
    <scope>NUCLEOTIDE SEQUENCE [LARGE SCALE GENOMIC DNA]</scope>
    <source>
        <strain evidence="2 3">DSM 5476</strain>
    </source>
</reference>
<evidence type="ECO:0000256" key="1">
    <source>
        <dbReference type="SAM" id="MobiDB-lite"/>
    </source>
</evidence>
<evidence type="ECO:0000313" key="2">
    <source>
        <dbReference type="EMBL" id="EEG31191.1"/>
    </source>
</evidence>
<comment type="caution">
    <text evidence="2">The sequence shown here is derived from an EMBL/GenBank/DDBJ whole genome shotgun (WGS) entry which is preliminary data.</text>
</comment>
<dbReference type="HOGENOM" id="CLU_190520_0_0_9"/>
<proteinExistence type="predicted"/>
<evidence type="ECO:0000313" key="3">
    <source>
        <dbReference type="Proteomes" id="UP000003340"/>
    </source>
</evidence>